<feature type="region of interest" description="Disordered" evidence="1">
    <location>
        <begin position="84"/>
        <end position="116"/>
    </location>
</feature>
<name>A0A0V1I5Q6_9BILA</name>
<feature type="compositionally biased region" description="Low complexity" evidence="1">
    <location>
        <begin position="84"/>
        <end position="105"/>
    </location>
</feature>
<reference evidence="2 3" key="1">
    <citation type="submission" date="2015-01" db="EMBL/GenBank/DDBJ databases">
        <title>Evolution of Trichinella species and genotypes.</title>
        <authorList>
            <person name="Korhonen P.K."/>
            <person name="Edoardo P."/>
            <person name="Giuseppe L.R."/>
            <person name="Gasser R.B."/>
        </authorList>
    </citation>
    <scope>NUCLEOTIDE SEQUENCE [LARGE SCALE GENOMIC DNA]</scope>
    <source>
        <strain evidence="2">ISS1029</strain>
    </source>
</reference>
<evidence type="ECO:0000256" key="1">
    <source>
        <dbReference type="SAM" id="MobiDB-lite"/>
    </source>
</evidence>
<gene>
    <name evidence="2" type="ORF">T11_13478</name>
</gene>
<feature type="compositionally biased region" description="Polar residues" evidence="1">
    <location>
        <begin position="106"/>
        <end position="116"/>
    </location>
</feature>
<evidence type="ECO:0000313" key="2">
    <source>
        <dbReference type="EMBL" id="KRZ18102.1"/>
    </source>
</evidence>
<sequence length="147" mass="16631">MFSGRCVRRKEVYKRLPLKHILAAIANERFFNGVILKPLPTAGQQFLTAPPTTITTIITIYNSRKLVISWLLAIRVQRLIALPQQSSSSSKQATKAKQASMQQQQENSYINDGHNSMQASKQASSIGVITLQQQHFNEYELNGNWRC</sequence>
<dbReference type="EMBL" id="JYDP01000004">
    <property type="protein sequence ID" value="KRZ18102.1"/>
    <property type="molecule type" value="Genomic_DNA"/>
</dbReference>
<protein>
    <submittedName>
        <fullName evidence="2">Uncharacterized protein</fullName>
    </submittedName>
</protein>
<organism evidence="2 3">
    <name type="scientific">Trichinella zimbabwensis</name>
    <dbReference type="NCBI Taxonomy" id="268475"/>
    <lineage>
        <taxon>Eukaryota</taxon>
        <taxon>Metazoa</taxon>
        <taxon>Ecdysozoa</taxon>
        <taxon>Nematoda</taxon>
        <taxon>Enoplea</taxon>
        <taxon>Dorylaimia</taxon>
        <taxon>Trichinellida</taxon>
        <taxon>Trichinellidae</taxon>
        <taxon>Trichinella</taxon>
    </lineage>
</organism>
<comment type="caution">
    <text evidence="2">The sequence shown here is derived from an EMBL/GenBank/DDBJ whole genome shotgun (WGS) entry which is preliminary data.</text>
</comment>
<dbReference type="AlphaFoldDB" id="A0A0V1I5Q6"/>
<dbReference type="Proteomes" id="UP000055024">
    <property type="component" value="Unassembled WGS sequence"/>
</dbReference>
<proteinExistence type="predicted"/>
<accession>A0A0V1I5Q6</accession>
<keyword evidence="3" id="KW-1185">Reference proteome</keyword>
<evidence type="ECO:0000313" key="3">
    <source>
        <dbReference type="Proteomes" id="UP000055024"/>
    </source>
</evidence>